<evidence type="ECO:0000256" key="6">
    <source>
        <dbReference type="ARBA" id="ARBA00022840"/>
    </source>
</evidence>
<dbReference type="EMBL" id="AP019307">
    <property type="protein sequence ID" value="BBH18312.1"/>
    <property type="molecule type" value="Genomic_DNA"/>
</dbReference>
<proteinExistence type="predicted"/>
<dbReference type="RefSeq" id="WP_231998736.1">
    <property type="nucleotide sequence ID" value="NZ_AP019307.1"/>
</dbReference>
<dbReference type="InterPro" id="IPR005543">
    <property type="entry name" value="PASTA_dom"/>
</dbReference>
<dbReference type="CDD" id="cd14014">
    <property type="entry name" value="STKc_PknB_like"/>
    <property type="match status" value="1"/>
</dbReference>
<dbReference type="KEGG" id="nbe:Back2_25990"/>
<evidence type="ECO:0000256" key="3">
    <source>
        <dbReference type="ARBA" id="ARBA00022679"/>
    </source>
</evidence>
<dbReference type="InterPro" id="IPR011009">
    <property type="entry name" value="Kinase-like_dom_sf"/>
</dbReference>
<dbReference type="SUPFAM" id="SSF56112">
    <property type="entry name" value="Protein kinase-like (PK-like)"/>
    <property type="match status" value="1"/>
</dbReference>
<evidence type="ECO:0000256" key="10">
    <source>
        <dbReference type="SAM" id="Phobius"/>
    </source>
</evidence>
<evidence type="ECO:0000259" key="11">
    <source>
        <dbReference type="PROSITE" id="PS50011"/>
    </source>
</evidence>
<keyword evidence="10" id="KW-0472">Membrane</keyword>
<dbReference type="Gene3D" id="3.30.10.20">
    <property type="match status" value="4"/>
</dbReference>
<evidence type="ECO:0000256" key="8">
    <source>
        <dbReference type="ARBA" id="ARBA00048679"/>
    </source>
</evidence>
<dbReference type="GO" id="GO:0045717">
    <property type="term" value="P:negative regulation of fatty acid biosynthetic process"/>
    <property type="evidence" value="ECO:0007669"/>
    <property type="project" value="UniProtKB-ARBA"/>
</dbReference>
<name>A0A3G9IJG2_9ACTN</name>
<keyword evidence="14" id="KW-1185">Reference proteome</keyword>
<evidence type="ECO:0000256" key="5">
    <source>
        <dbReference type="ARBA" id="ARBA00022777"/>
    </source>
</evidence>
<comment type="catalytic activity">
    <reaction evidence="8">
        <text>L-seryl-[protein] + ATP = O-phospho-L-seryl-[protein] + ADP + H(+)</text>
        <dbReference type="Rhea" id="RHEA:17989"/>
        <dbReference type="Rhea" id="RHEA-COMP:9863"/>
        <dbReference type="Rhea" id="RHEA-COMP:11604"/>
        <dbReference type="ChEBI" id="CHEBI:15378"/>
        <dbReference type="ChEBI" id="CHEBI:29999"/>
        <dbReference type="ChEBI" id="CHEBI:30616"/>
        <dbReference type="ChEBI" id="CHEBI:83421"/>
        <dbReference type="ChEBI" id="CHEBI:456216"/>
        <dbReference type="EC" id="2.7.11.1"/>
    </reaction>
</comment>
<dbReference type="SMART" id="SM00220">
    <property type="entry name" value="S_TKc"/>
    <property type="match status" value="1"/>
</dbReference>
<dbReference type="FunFam" id="1.10.510.10:FF:000021">
    <property type="entry name" value="Serine/threonine protein kinase"/>
    <property type="match status" value="1"/>
</dbReference>
<dbReference type="InterPro" id="IPR008271">
    <property type="entry name" value="Ser/Thr_kinase_AS"/>
</dbReference>
<evidence type="ECO:0000256" key="2">
    <source>
        <dbReference type="ARBA" id="ARBA00022527"/>
    </source>
</evidence>
<evidence type="ECO:0000256" key="1">
    <source>
        <dbReference type="ARBA" id="ARBA00012513"/>
    </source>
</evidence>
<feature type="region of interest" description="Disordered" evidence="9">
    <location>
        <begin position="411"/>
        <end position="434"/>
    </location>
</feature>
<feature type="domain" description="PASTA" evidence="12">
    <location>
        <begin position="450"/>
        <end position="517"/>
    </location>
</feature>
<keyword evidence="5 13" id="KW-0418">Kinase</keyword>
<dbReference type="PROSITE" id="PS00108">
    <property type="entry name" value="PROTEIN_KINASE_ST"/>
    <property type="match status" value="1"/>
</dbReference>
<dbReference type="Proteomes" id="UP000271573">
    <property type="component" value="Chromosome"/>
</dbReference>
<keyword evidence="10" id="KW-1133">Transmembrane helix</keyword>
<feature type="domain" description="PASTA" evidence="12">
    <location>
        <begin position="382"/>
        <end position="449"/>
    </location>
</feature>
<evidence type="ECO:0000256" key="4">
    <source>
        <dbReference type="ARBA" id="ARBA00022741"/>
    </source>
</evidence>
<dbReference type="PANTHER" id="PTHR43289">
    <property type="entry name" value="MITOGEN-ACTIVATED PROTEIN KINASE KINASE KINASE 20-RELATED"/>
    <property type="match status" value="1"/>
</dbReference>
<dbReference type="Pfam" id="PF00069">
    <property type="entry name" value="Pkinase"/>
    <property type="match status" value="1"/>
</dbReference>
<keyword evidence="4" id="KW-0547">Nucleotide-binding</keyword>
<comment type="catalytic activity">
    <reaction evidence="7">
        <text>L-threonyl-[protein] + ATP = O-phospho-L-threonyl-[protein] + ADP + H(+)</text>
        <dbReference type="Rhea" id="RHEA:46608"/>
        <dbReference type="Rhea" id="RHEA-COMP:11060"/>
        <dbReference type="Rhea" id="RHEA-COMP:11605"/>
        <dbReference type="ChEBI" id="CHEBI:15378"/>
        <dbReference type="ChEBI" id="CHEBI:30013"/>
        <dbReference type="ChEBI" id="CHEBI:30616"/>
        <dbReference type="ChEBI" id="CHEBI:61977"/>
        <dbReference type="ChEBI" id="CHEBI:456216"/>
        <dbReference type="EC" id="2.7.11.1"/>
    </reaction>
</comment>
<feature type="domain" description="Protein kinase" evidence="11">
    <location>
        <begin position="32"/>
        <end position="296"/>
    </location>
</feature>
<dbReference type="GO" id="GO:0004674">
    <property type="term" value="F:protein serine/threonine kinase activity"/>
    <property type="evidence" value="ECO:0007669"/>
    <property type="project" value="UniProtKB-KW"/>
</dbReference>
<dbReference type="PROSITE" id="PS51178">
    <property type="entry name" value="PASTA"/>
    <property type="match status" value="4"/>
</dbReference>
<reference evidence="13 14" key="1">
    <citation type="submission" date="2018-11" db="EMBL/GenBank/DDBJ databases">
        <title>Complete genome sequence of Nocardioides baekrokdamisoli strain KCTC 39748.</title>
        <authorList>
            <person name="Kang S.W."/>
            <person name="Lee K.C."/>
            <person name="Kim K.K."/>
            <person name="Kim J.S."/>
            <person name="Kim D.S."/>
            <person name="Ko S.H."/>
            <person name="Yang S.H."/>
            <person name="Shin Y.K."/>
            <person name="Lee J.S."/>
        </authorList>
    </citation>
    <scope>NUCLEOTIDE SEQUENCE [LARGE SCALE GENOMIC DNA]</scope>
    <source>
        <strain evidence="13 14">KCTC 39748</strain>
    </source>
</reference>
<organism evidence="13 14">
    <name type="scientific">Nocardioides baekrokdamisoli</name>
    <dbReference type="NCBI Taxonomy" id="1804624"/>
    <lineage>
        <taxon>Bacteria</taxon>
        <taxon>Bacillati</taxon>
        <taxon>Actinomycetota</taxon>
        <taxon>Actinomycetes</taxon>
        <taxon>Propionibacteriales</taxon>
        <taxon>Nocardioidaceae</taxon>
        <taxon>Nocardioides</taxon>
    </lineage>
</organism>
<dbReference type="InterPro" id="IPR000719">
    <property type="entry name" value="Prot_kinase_dom"/>
</dbReference>
<gene>
    <name evidence="13" type="ORF">Back2_25990</name>
</gene>
<dbReference type="SMART" id="SM00740">
    <property type="entry name" value="PASTA"/>
    <property type="match status" value="4"/>
</dbReference>
<dbReference type="Gene3D" id="1.10.510.10">
    <property type="entry name" value="Transferase(Phosphotransferase) domain 1"/>
    <property type="match status" value="1"/>
</dbReference>
<feature type="transmembrane region" description="Helical" evidence="10">
    <location>
        <begin position="358"/>
        <end position="381"/>
    </location>
</feature>
<dbReference type="Pfam" id="PF03793">
    <property type="entry name" value="PASTA"/>
    <property type="match status" value="4"/>
</dbReference>
<evidence type="ECO:0000313" key="14">
    <source>
        <dbReference type="Proteomes" id="UP000271573"/>
    </source>
</evidence>
<dbReference type="PROSITE" id="PS50011">
    <property type="entry name" value="PROTEIN_KINASE_DOM"/>
    <property type="match status" value="1"/>
</dbReference>
<dbReference type="CDD" id="cd06577">
    <property type="entry name" value="PASTA_pknB"/>
    <property type="match status" value="4"/>
</dbReference>
<protein>
    <recommendedName>
        <fullName evidence="1">non-specific serine/threonine protein kinase</fullName>
        <ecNumber evidence="1">2.7.11.1</ecNumber>
    </recommendedName>
</protein>
<dbReference type="GO" id="GO:0005524">
    <property type="term" value="F:ATP binding"/>
    <property type="evidence" value="ECO:0007669"/>
    <property type="project" value="UniProtKB-KW"/>
</dbReference>
<feature type="domain" description="PASTA" evidence="12">
    <location>
        <begin position="518"/>
        <end position="585"/>
    </location>
</feature>
<keyword evidence="6" id="KW-0067">ATP-binding</keyword>
<feature type="domain" description="PASTA" evidence="12">
    <location>
        <begin position="586"/>
        <end position="652"/>
    </location>
</feature>
<evidence type="ECO:0000256" key="9">
    <source>
        <dbReference type="SAM" id="MobiDB-lite"/>
    </source>
</evidence>
<keyword evidence="2 13" id="KW-0723">Serine/threonine-protein kinase</keyword>
<sequence>MSADGRGGKRARAATAPSATDALIGRTLDGRYVIQEKIARGGMATVYLAHDNRLLRTVALKVMHSGLGDDETFSARFVREARSAAQLDHPNVVAVFDQGEDDGTLFLAMELVRGKTLRDLVGAPMPPAKALAYLEPVLAALAAAHRAGIVHRDVKPENVLISPASPGTPGRIKVADFGLARAVTAETQHTSTGTIIGTVSYLAPELVERGNADARVDVYAAGVLLYELLTGTKPHQGETPIQVAYKHVHEDIPAPSAAVRGIPPYVDALVARATARNPDERFTDAGDFLRNLHKVARTLADGISDDPELTAALNLGSRLPEPTAVLSGRDDGGAAVERTQQRSIREAKAADRRKKRRGLFALILALLLLIGIAIGVGWWYLLGRYTHVPNVEGKPLAVAEQQLQSAGFKTVEGTPRWSSTDGAGEVAGTDPGDGSRVLPGATITVFPSLGREHHPVPNVVGQRQAAAQATLQGLHFKIGTLTQDWSDTIPVGSVIGTTPGPGRDAYAGSVINLQVSKGQQPITLGNYVKHTFADVQSGLTKLKLTVDGSQQQYDDTIPAGVIISQFPAPGTIVHHGDTVSFTVSKGPHLVQVPDVSSTPEGVDAATQALKAAGFKVSVQHNSVYFGLGYVVSQTPGGGAMAPYGSTVTIFIT</sequence>
<evidence type="ECO:0000256" key="7">
    <source>
        <dbReference type="ARBA" id="ARBA00047899"/>
    </source>
</evidence>
<evidence type="ECO:0000259" key="12">
    <source>
        <dbReference type="PROSITE" id="PS51178"/>
    </source>
</evidence>
<keyword evidence="10" id="KW-0812">Transmembrane</keyword>
<keyword evidence="3" id="KW-0808">Transferase</keyword>
<dbReference type="NCBIfam" id="NF033483">
    <property type="entry name" value="PknB_PASTA_kin"/>
    <property type="match status" value="1"/>
</dbReference>
<dbReference type="EC" id="2.7.11.1" evidence="1"/>
<dbReference type="FunFam" id="3.30.200.20:FF:000035">
    <property type="entry name" value="Serine/threonine protein kinase Stk1"/>
    <property type="match status" value="1"/>
</dbReference>
<dbReference type="AlphaFoldDB" id="A0A3G9IJG2"/>
<dbReference type="PANTHER" id="PTHR43289:SF34">
    <property type="entry name" value="SERINE_THREONINE-PROTEIN KINASE YBDM-RELATED"/>
    <property type="match status" value="1"/>
</dbReference>
<evidence type="ECO:0000313" key="13">
    <source>
        <dbReference type="EMBL" id="BBH18312.1"/>
    </source>
</evidence>
<accession>A0A3G9IJG2</accession>
<dbReference type="Gene3D" id="3.30.200.20">
    <property type="entry name" value="Phosphorylase Kinase, domain 1"/>
    <property type="match status" value="1"/>
</dbReference>